<evidence type="ECO:0000256" key="1">
    <source>
        <dbReference type="ARBA" id="ARBA00000085"/>
    </source>
</evidence>
<dbReference type="GO" id="GO:0016036">
    <property type="term" value="P:cellular response to phosphate starvation"/>
    <property type="evidence" value="ECO:0007669"/>
    <property type="project" value="TreeGrafter"/>
</dbReference>
<dbReference type="InterPro" id="IPR035965">
    <property type="entry name" value="PAS-like_dom_sf"/>
</dbReference>
<dbReference type="SUPFAM" id="SSF55785">
    <property type="entry name" value="PYP-like sensor domain (PAS domain)"/>
    <property type="match status" value="1"/>
</dbReference>
<dbReference type="InterPro" id="IPR003594">
    <property type="entry name" value="HATPase_dom"/>
</dbReference>
<dbReference type="InterPro" id="IPR036890">
    <property type="entry name" value="HATPase_C_sf"/>
</dbReference>
<evidence type="ECO:0000256" key="6">
    <source>
        <dbReference type="ARBA" id="ARBA00022777"/>
    </source>
</evidence>
<dbReference type="CDD" id="cd00075">
    <property type="entry name" value="HATPase"/>
    <property type="match status" value="1"/>
</dbReference>
<dbReference type="InterPro" id="IPR004358">
    <property type="entry name" value="Sig_transdc_His_kin-like_C"/>
</dbReference>
<keyword evidence="5" id="KW-0808">Transferase</keyword>
<dbReference type="InterPro" id="IPR000014">
    <property type="entry name" value="PAS"/>
</dbReference>
<dbReference type="InterPro" id="IPR013767">
    <property type="entry name" value="PAS_fold"/>
</dbReference>
<dbReference type="PANTHER" id="PTHR45453">
    <property type="entry name" value="PHOSPHATE REGULON SENSOR PROTEIN PHOR"/>
    <property type="match status" value="1"/>
</dbReference>
<dbReference type="Gene3D" id="1.10.287.130">
    <property type="match status" value="1"/>
</dbReference>
<dbReference type="GO" id="GO:0000155">
    <property type="term" value="F:phosphorelay sensor kinase activity"/>
    <property type="evidence" value="ECO:0007669"/>
    <property type="project" value="InterPro"/>
</dbReference>
<evidence type="ECO:0000256" key="8">
    <source>
        <dbReference type="ARBA" id="ARBA00023136"/>
    </source>
</evidence>
<dbReference type="GO" id="GO:0004721">
    <property type="term" value="F:phosphoprotein phosphatase activity"/>
    <property type="evidence" value="ECO:0007669"/>
    <property type="project" value="TreeGrafter"/>
</dbReference>
<evidence type="ECO:0000313" key="13">
    <source>
        <dbReference type="EMBL" id="AKU96360.1"/>
    </source>
</evidence>
<evidence type="ECO:0000256" key="2">
    <source>
        <dbReference type="ARBA" id="ARBA00004370"/>
    </source>
</evidence>
<dbReference type="RefSeq" id="WP_146647660.1">
    <property type="nucleotide sequence ID" value="NZ_CP012333.1"/>
</dbReference>
<dbReference type="InterPro" id="IPR003660">
    <property type="entry name" value="HAMP_dom"/>
</dbReference>
<dbReference type="Pfam" id="PF02518">
    <property type="entry name" value="HATPase_c"/>
    <property type="match status" value="1"/>
</dbReference>
<dbReference type="FunFam" id="3.30.565.10:FF:000006">
    <property type="entry name" value="Sensor histidine kinase WalK"/>
    <property type="match status" value="1"/>
</dbReference>
<dbReference type="FunFam" id="1.10.287.130:FF:000001">
    <property type="entry name" value="Two-component sensor histidine kinase"/>
    <property type="match status" value="1"/>
</dbReference>
<dbReference type="CDD" id="cd00082">
    <property type="entry name" value="HisKA"/>
    <property type="match status" value="1"/>
</dbReference>
<proteinExistence type="predicted"/>
<evidence type="ECO:0000256" key="9">
    <source>
        <dbReference type="SAM" id="MobiDB-lite"/>
    </source>
</evidence>
<feature type="domain" description="Histidine kinase" evidence="11">
    <location>
        <begin position="257"/>
        <end position="477"/>
    </location>
</feature>
<feature type="region of interest" description="Disordered" evidence="9">
    <location>
        <begin position="203"/>
        <end position="226"/>
    </location>
</feature>
<evidence type="ECO:0000259" key="12">
    <source>
        <dbReference type="PROSITE" id="PS50885"/>
    </source>
</evidence>
<dbReference type="InterPro" id="IPR003661">
    <property type="entry name" value="HisK_dim/P_dom"/>
</dbReference>
<feature type="domain" description="HAMP" evidence="12">
    <location>
        <begin position="58"/>
        <end position="110"/>
    </location>
</feature>
<reference evidence="13 14" key="1">
    <citation type="submission" date="2015-08" db="EMBL/GenBank/DDBJ databases">
        <authorList>
            <person name="Babu N.S."/>
            <person name="Beckwith C.J."/>
            <person name="Beseler K.G."/>
            <person name="Brison A."/>
            <person name="Carone J.V."/>
            <person name="Caskin T.P."/>
            <person name="Diamond M."/>
            <person name="Durham M.E."/>
            <person name="Foxe J.M."/>
            <person name="Go M."/>
            <person name="Henderson B.A."/>
            <person name="Jones I.B."/>
            <person name="McGettigan J.A."/>
            <person name="Micheletti S.J."/>
            <person name="Nasrallah M.E."/>
            <person name="Ortiz D."/>
            <person name="Piller C.R."/>
            <person name="Privatt S.R."/>
            <person name="Schneider S.L."/>
            <person name="Sharp S."/>
            <person name="Smith T.C."/>
            <person name="Stanton J.D."/>
            <person name="Ullery H.E."/>
            <person name="Wilson R.J."/>
            <person name="Serrano M.G."/>
            <person name="Buck G."/>
            <person name="Lee V."/>
            <person name="Wang Y."/>
            <person name="Carvalho R."/>
            <person name="Voegtly L."/>
            <person name="Shi R."/>
            <person name="Duckworth R."/>
            <person name="Johnson A."/>
            <person name="Loviza R."/>
            <person name="Walstead R."/>
            <person name="Shah Z."/>
            <person name="Kiflezghi M."/>
            <person name="Wade K."/>
            <person name="Ball S.L."/>
            <person name="Bradley K.W."/>
            <person name="Asai D.J."/>
            <person name="Bowman C.A."/>
            <person name="Russell D.A."/>
            <person name="Pope W.H."/>
            <person name="Jacobs-Sera D."/>
            <person name="Hendrix R.W."/>
            <person name="Hatfull G.F."/>
        </authorList>
    </citation>
    <scope>NUCLEOTIDE SEQUENCE [LARGE SCALE GENOMIC DNA]</scope>
    <source>
        <strain evidence="13 14">DSM 27648</strain>
    </source>
</reference>
<sequence>MRSRIRIRLLIASWALVSFSIFVTLVLFARNDRPFTSFAVALALGGVVSFVVTELAMRWLDDSVRPLTDAARRMHEGDLNVRARVASSDDVGKLGAALDQLAGSFSRTVGELRAERDLVSRILNGMAEGVLLLDKEGKVALMNASLREMLLLRADVIGQPLLEVVRHAELKELLDRTRKTGTTCAGEIELGGLKPRRLLVRGASFTSPDGESDKPRTTNGVRNKTDKEGLSGGLLAVFVDVTDVRRLESLRRDFVANVSHELRTPVTAVLSAAETMELALGRDPEGAKRFLAIIERNAARLQRLIEDLLDLSRIESRELRLRSERFAFEPFANHLVGMFRERADKKRVAIKLDVAKQVEAEVDRRALEQVVTNLVDNAVKYCPEGSTVTIHAEATTGRERGIRIRVADDGHGIEEKHLGRLFERFYRVDAGRSREMGGTGLGLSIVKHIVEAMGGNIDVTSTVGKGTTFEIKLPDASTRIHERGSTRDLSKLAREEVA</sequence>
<dbReference type="InterPro" id="IPR005467">
    <property type="entry name" value="His_kinase_dom"/>
</dbReference>
<dbReference type="Pfam" id="PF00672">
    <property type="entry name" value="HAMP"/>
    <property type="match status" value="1"/>
</dbReference>
<dbReference type="GO" id="GO:0005886">
    <property type="term" value="C:plasma membrane"/>
    <property type="evidence" value="ECO:0007669"/>
    <property type="project" value="TreeGrafter"/>
</dbReference>
<dbReference type="SMART" id="SM00304">
    <property type="entry name" value="HAMP"/>
    <property type="match status" value="1"/>
</dbReference>
<dbReference type="PATRIC" id="fig|1391654.3.peg.3058"/>
<gene>
    <name evidence="13" type="ORF">AKJ09_03024</name>
</gene>
<keyword evidence="6" id="KW-0418">Kinase</keyword>
<comment type="catalytic activity">
    <reaction evidence="1">
        <text>ATP + protein L-histidine = ADP + protein N-phospho-L-histidine.</text>
        <dbReference type="EC" id="2.7.13.3"/>
    </reaction>
</comment>
<evidence type="ECO:0000256" key="7">
    <source>
        <dbReference type="ARBA" id="ARBA00023012"/>
    </source>
</evidence>
<dbReference type="EMBL" id="CP012333">
    <property type="protein sequence ID" value="AKU96360.1"/>
    <property type="molecule type" value="Genomic_DNA"/>
</dbReference>
<evidence type="ECO:0000313" key="14">
    <source>
        <dbReference type="Proteomes" id="UP000064967"/>
    </source>
</evidence>
<keyword evidence="8 10" id="KW-0472">Membrane</keyword>
<dbReference type="OrthoDB" id="9813151at2"/>
<dbReference type="SMART" id="SM00387">
    <property type="entry name" value="HATPase_c"/>
    <property type="match status" value="1"/>
</dbReference>
<dbReference type="Proteomes" id="UP000064967">
    <property type="component" value="Chromosome"/>
</dbReference>
<dbReference type="SMART" id="SM00091">
    <property type="entry name" value="PAS"/>
    <property type="match status" value="1"/>
</dbReference>
<keyword evidence="10" id="KW-0812">Transmembrane</keyword>
<feature type="transmembrane region" description="Helical" evidence="10">
    <location>
        <begin position="7"/>
        <end position="29"/>
    </location>
</feature>
<evidence type="ECO:0000259" key="11">
    <source>
        <dbReference type="PROSITE" id="PS50109"/>
    </source>
</evidence>
<dbReference type="SUPFAM" id="SSF47384">
    <property type="entry name" value="Homodimeric domain of signal transducing histidine kinase"/>
    <property type="match status" value="1"/>
</dbReference>
<keyword evidence="10" id="KW-1133">Transmembrane helix</keyword>
<dbReference type="GO" id="GO:0006355">
    <property type="term" value="P:regulation of DNA-templated transcription"/>
    <property type="evidence" value="ECO:0007669"/>
    <property type="project" value="InterPro"/>
</dbReference>
<dbReference type="STRING" id="1391654.AKJ09_03024"/>
<dbReference type="InterPro" id="IPR050351">
    <property type="entry name" value="BphY/WalK/GraS-like"/>
</dbReference>
<dbReference type="Gene3D" id="3.30.450.20">
    <property type="entry name" value="PAS domain"/>
    <property type="match status" value="1"/>
</dbReference>
<dbReference type="SMART" id="SM00388">
    <property type="entry name" value="HisKA"/>
    <property type="match status" value="1"/>
</dbReference>
<dbReference type="CDD" id="cd06225">
    <property type="entry name" value="HAMP"/>
    <property type="match status" value="1"/>
</dbReference>
<dbReference type="CDD" id="cd00130">
    <property type="entry name" value="PAS"/>
    <property type="match status" value="1"/>
</dbReference>
<dbReference type="Gene3D" id="3.30.565.10">
    <property type="entry name" value="Histidine kinase-like ATPase, C-terminal domain"/>
    <property type="match status" value="1"/>
</dbReference>
<name>A0A0K1PS50_9BACT</name>
<dbReference type="SUPFAM" id="SSF158472">
    <property type="entry name" value="HAMP domain-like"/>
    <property type="match status" value="1"/>
</dbReference>
<accession>A0A0K1PS50</accession>
<evidence type="ECO:0000256" key="4">
    <source>
        <dbReference type="ARBA" id="ARBA00022553"/>
    </source>
</evidence>
<keyword evidence="4" id="KW-0597">Phosphoprotein</keyword>
<dbReference type="SUPFAM" id="SSF55874">
    <property type="entry name" value="ATPase domain of HSP90 chaperone/DNA topoisomerase II/histidine kinase"/>
    <property type="match status" value="1"/>
</dbReference>
<comment type="subcellular location">
    <subcellularLocation>
        <location evidence="2">Membrane</location>
    </subcellularLocation>
</comment>
<evidence type="ECO:0000256" key="10">
    <source>
        <dbReference type="SAM" id="Phobius"/>
    </source>
</evidence>
<organism evidence="13 14">
    <name type="scientific">Labilithrix luteola</name>
    <dbReference type="NCBI Taxonomy" id="1391654"/>
    <lineage>
        <taxon>Bacteria</taxon>
        <taxon>Pseudomonadati</taxon>
        <taxon>Myxococcota</taxon>
        <taxon>Polyangia</taxon>
        <taxon>Polyangiales</taxon>
        <taxon>Labilitrichaceae</taxon>
        <taxon>Labilithrix</taxon>
    </lineage>
</organism>
<dbReference type="EC" id="2.7.13.3" evidence="3"/>
<dbReference type="Pfam" id="PF00989">
    <property type="entry name" value="PAS"/>
    <property type="match status" value="1"/>
</dbReference>
<keyword evidence="14" id="KW-1185">Reference proteome</keyword>
<keyword evidence="7" id="KW-0902">Two-component regulatory system</keyword>
<dbReference type="Gene3D" id="6.10.340.10">
    <property type="match status" value="1"/>
</dbReference>
<evidence type="ECO:0000256" key="3">
    <source>
        <dbReference type="ARBA" id="ARBA00012438"/>
    </source>
</evidence>
<dbReference type="PANTHER" id="PTHR45453:SF1">
    <property type="entry name" value="PHOSPHATE REGULON SENSOR PROTEIN PHOR"/>
    <property type="match status" value="1"/>
</dbReference>
<dbReference type="KEGG" id="llu:AKJ09_03024"/>
<dbReference type="PROSITE" id="PS50885">
    <property type="entry name" value="HAMP"/>
    <property type="match status" value="1"/>
</dbReference>
<protein>
    <recommendedName>
        <fullName evidence="3">histidine kinase</fullName>
        <ecNumber evidence="3">2.7.13.3</ecNumber>
    </recommendedName>
</protein>
<dbReference type="PROSITE" id="PS50109">
    <property type="entry name" value="HIS_KIN"/>
    <property type="match status" value="1"/>
</dbReference>
<dbReference type="PRINTS" id="PR00344">
    <property type="entry name" value="BCTRLSENSOR"/>
</dbReference>
<evidence type="ECO:0000256" key="5">
    <source>
        <dbReference type="ARBA" id="ARBA00022679"/>
    </source>
</evidence>
<dbReference type="InterPro" id="IPR036097">
    <property type="entry name" value="HisK_dim/P_sf"/>
</dbReference>
<dbReference type="AlphaFoldDB" id="A0A0K1PS50"/>
<dbReference type="Pfam" id="PF00512">
    <property type="entry name" value="HisKA"/>
    <property type="match status" value="1"/>
</dbReference>